<evidence type="ECO:0000256" key="4">
    <source>
        <dbReference type="ARBA" id="ARBA00023157"/>
    </source>
</evidence>
<dbReference type="Pfam" id="PF22936">
    <property type="entry name" value="Pol_BBD"/>
    <property type="match status" value="1"/>
</dbReference>
<name>A0ABQ7VKH0_SOLTU</name>
<dbReference type="SUPFAM" id="SSF50386">
    <property type="entry name" value="STI-like"/>
    <property type="match status" value="1"/>
</dbReference>
<evidence type="ECO:0000259" key="6">
    <source>
        <dbReference type="Pfam" id="PF22936"/>
    </source>
</evidence>
<evidence type="ECO:0000256" key="3">
    <source>
        <dbReference type="ARBA" id="ARBA00022900"/>
    </source>
</evidence>
<sequence>MVSEQGPSHPMLGPPKSKLPTHQMLSTGRESSRSFVEDLTASQCIWKIVALFTLQFRSCITISAYRSSSMAPDQTSEIPTNTAQSGTMVIDAHHPLYLQACDTPVANLARGVSNQHNGGHMDFPSGSVVDGQGPFTTGIGNTNAGRSQMQQRSSQPSSSTGMSYPGSSPALMTNLQPYPYPSTPWAYPPTPQQYMQSSQSIDQENGRTNTKTTMKATGMTNSPTQVPVDAKWIIDSGASKHMVNNSNLLTKFTSIHASQEGRVHLPTGSLAKVVNTGSSQILGRVGSEMVKHTWDIIFRPLGLNIGHIINASYHLAVVETTTQRISSINFYSDDSVRAEKFGKQGGDVYLGKSPNSDAPCANGIFRYNSDVGPSGTPVRFIGSSSHFGQVGDYDASLGTMLLETGGTIGQADSSWFKIVKSSQFGYNLLYCPVTSTMSCPFSSDDQFCLKVGVVHQNGKRRLALVKDNPLDVSFKQVQ</sequence>
<comment type="similarity">
    <text evidence="1">Belongs to the protease inhibitor I3 (leguminous Kunitz-type inhibitor) family.</text>
</comment>
<feature type="compositionally biased region" description="Polar residues" evidence="5">
    <location>
        <begin position="134"/>
        <end position="144"/>
    </location>
</feature>
<dbReference type="CDD" id="cd23372">
    <property type="entry name" value="beta-trefoil_STI_CPI-like"/>
    <property type="match status" value="1"/>
</dbReference>
<evidence type="ECO:0000313" key="8">
    <source>
        <dbReference type="Proteomes" id="UP000826656"/>
    </source>
</evidence>
<dbReference type="InterPro" id="IPR054722">
    <property type="entry name" value="PolX-like_BBD"/>
</dbReference>
<feature type="domain" description="Retrovirus-related Pol polyprotein from transposon TNT 1-94-like beta-barrel" evidence="6">
    <location>
        <begin position="232"/>
        <end position="284"/>
    </location>
</feature>
<keyword evidence="3" id="KW-0722">Serine protease inhibitor</keyword>
<evidence type="ECO:0000256" key="1">
    <source>
        <dbReference type="ARBA" id="ARBA00005440"/>
    </source>
</evidence>
<accession>A0ABQ7VKH0</accession>
<reference evidence="7 8" key="1">
    <citation type="journal article" date="2021" name="bioRxiv">
        <title>Chromosome-scale and haplotype-resolved genome assembly of a tetraploid potato cultivar.</title>
        <authorList>
            <person name="Sun H."/>
            <person name="Jiao W.-B."/>
            <person name="Krause K."/>
            <person name="Campoy J.A."/>
            <person name="Goel M."/>
            <person name="Folz-Donahue K."/>
            <person name="Kukat C."/>
            <person name="Huettel B."/>
            <person name="Schneeberger K."/>
        </authorList>
    </citation>
    <scope>NUCLEOTIDE SEQUENCE [LARGE SCALE GENOMIC DNA]</scope>
    <source>
        <strain evidence="7">SolTubOtavaFocal</strain>
        <tissue evidence="7">Leaves</tissue>
    </source>
</reference>
<dbReference type="Gene3D" id="2.80.10.50">
    <property type="match status" value="2"/>
</dbReference>
<dbReference type="EMBL" id="JAIVGD010000013">
    <property type="protein sequence ID" value="KAH0763792.1"/>
    <property type="molecule type" value="Genomic_DNA"/>
</dbReference>
<keyword evidence="4" id="KW-1015">Disulfide bond</keyword>
<keyword evidence="8" id="KW-1185">Reference proteome</keyword>
<dbReference type="PANTHER" id="PTHR33107">
    <property type="entry name" value="KUNITZ TRYPSIN INHIBITOR 2"/>
    <property type="match status" value="1"/>
</dbReference>
<dbReference type="Proteomes" id="UP000826656">
    <property type="component" value="Unassembled WGS sequence"/>
</dbReference>
<dbReference type="Pfam" id="PF00197">
    <property type="entry name" value="Kunitz_legume"/>
    <property type="match status" value="1"/>
</dbReference>
<dbReference type="SMART" id="SM00452">
    <property type="entry name" value="STI"/>
    <property type="match status" value="1"/>
</dbReference>
<comment type="caution">
    <text evidence="7">The sequence shown here is derived from an EMBL/GenBank/DDBJ whole genome shotgun (WGS) entry which is preliminary data.</text>
</comment>
<evidence type="ECO:0000256" key="5">
    <source>
        <dbReference type="SAM" id="MobiDB-lite"/>
    </source>
</evidence>
<protein>
    <recommendedName>
        <fullName evidence="6">Retrovirus-related Pol polyprotein from transposon TNT 1-94-like beta-barrel domain-containing protein</fullName>
    </recommendedName>
</protein>
<feature type="region of interest" description="Disordered" evidence="5">
    <location>
        <begin position="134"/>
        <end position="175"/>
    </location>
</feature>
<evidence type="ECO:0000256" key="2">
    <source>
        <dbReference type="ARBA" id="ARBA00022690"/>
    </source>
</evidence>
<dbReference type="InterPro" id="IPR011065">
    <property type="entry name" value="Kunitz_inhibitor_STI-like_sf"/>
</dbReference>
<feature type="compositionally biased region" description="Low complexity" evidence="5">
    <location>
        <begin position="145"/>
        <end position="169"/>
    </location>
</feature>
<keyword evidence="2" id="KW-0646">Protease inhibitor</keyword>
<dbReference type="PANTHER" id="PTHR33107:SF38">
    <property type="entry name" value="SERINE PROTEASE INHIBITOR 5"/>
    <property type="match status" value="1"/>
</dbReference>
<gene>
    <name evidence="7" type="ORF">KY290_019865</name>
</gene>
<feature type="region of interest" description="Disordered" evidence="5">
    <location>
        <begin position="1"/>
        <end position="29"/>
    </location>
</feature>
<evidence type="ECO:0000313" key="7">
    <source>
        <dbReference type="EMBL" id="KAH0763792.1"/>
    </source>
</evidence>
<dbReference type="InterPro" id="IPR002160">
    <property type="entry name" value="Prot_inh_Kunz-lg"/>
</dbReference>
<organism evidence="7 8">
    <name type="scientific">Solanum tuberosum</name>
    <name type="common">Potato</name>
    <dbReference type="NCBI Taxonomy" id="4113"/>
    <lineage>
        <taxon>Eukaryota</taxon>
        <taxon>Viridiplantae</taxon>
        <taxon>Streptophyta</taxon>
        <taxon>Embryophyta</taxon>
        <taxon>Tracheophyta</taxon>
        <taxon>Spermatophyta</taxon>
        <taxon>Magnoliopsida</taxon>
        <taxon>eudicotyledons</taxon>
        <taxon>Gunneridae</taxon>
        <taxon>Pentapetalae</taxon>
        <taxon>asterids</taxon>
        <taxon>lamiids</taxon>
        <taxon>Solanales</taxon>
        <taxon>Solanaceae</taxon>
        <taxon>Solanoideae</taxon>
        <taxon>Solaneae</taxon>
        <taxon>Solanum</taxon>
    </lineage>
</organism>
<proteinExistence type="inferred from homology"/>